<dbReference type="EMBL" id="JAGKHQ010000016">
    <property type="protein sequence ID" value="KAG7493152.1"/>
    <property type="molecule type" value="Genomic_DNA"/>
</dbReference>
<comment type="caution">
    <text evidence="1">The sequence shown here is derived from an EMBL/GenBank/DDBJ whole genome shotgun (WGS) entry which is preliminary data.</text>
</comment>
<dbReference type="Proteomes" id="UP000693946">
    <property type="component" value="Linkage Group LG4"/>
</dbReference>
<reference evidence="1 2" key="1">
    <citation type="journal article" date="2021" name="Sci. Rep.">
        <title>Chromosome anchoring in Senegalese sole (Solea senegalensis) reveals sex-associated markers and genome rearrangements in flatfish.</title>
        <authorList>
            <person name="Guerrero-Cozar I."/>
            <person name="Gomez-Garrido J."/>
            <person name="Berbel C."/>
            <person name="Martinez-Blanch J.F."/>
            <person name="Alioto T."/>
            <person name="Claros M.G."/>
            <person name="Gagnaire P.A."/>
            <person name="Manchado M."/>
        </authorList>
    </citation>
    <scope>NUCLEOTIDE SEQUENCE [LARGE SCALE GENOMIC DNA]</scope>
    <source>
        <strain evidence="1">Sse05_10M</strain>
    </source>
</reference>
<gene>
    <name evidence="1" type="ORF">JOB18_002248</name>
</gene>
<accession>A0AAV6QM85</accession>
<evidence type="ECO:0000313" key="2">
    <source>
        <dbReference type="Proteomes" id="UP000693946"/>
    </source>
</evidence>
<organism evidence="1 2">
    <name type="scientific">Solea senegalensis</name>
    <name type="common">Senegalese sole</name>
    <dbReference type="NCBI Taxonomy" id="28829"/>
    <lineage>
        <taxon>Eukaryota</taxon>
        <taxon>Metazoa</taxon>
        <taxon>Chordata</taxon>
        <taxon>Craniata</taxon>
        <taxon>Vertebrata</taxon>
        <taxon>Euteleostomi</taxon>
        <taxon>Actinopterygii</taxon>
        <taxon>Neopterygii</taxon>
        <taxon>Teleostei</taxon>
        <taxon>Neoteleostei</taxon>
        <taxon>Acanthomorphata</taxon>
        <taxon>Carangaria</taxon>
        <taxon>Pleuronectiformes</taxon>
        <taxon>Pleuronectoidei</taxon>
        <taxon>Soleidae</taxon>
        <taxon>Solea</taxon>
    </lineage>
</organism>
<evidence type="ECO:0000313" key="1">
    <source>
        <dbReference type="EMBL" id="KAG7493152.1"/>
    </source>
</evidence>
<keyword evidence="2" id="KW-1185">Reference proteome</keyword>
<name>A0AAV6QM85_SOLSE</name>
<proteinExistence type="predicted"/>
<dbReference type="AlphaFoldDB" id="A0AAV6QM85"/>
<sequence>MGSNLSQEKIDSVAYGWYQTSLQQSCVLPDVGIDESLLKFSGINSNYELQSYSKELLNDVPRYVSAVGAAFGSLNSVPNAVGLGALVISMILELIVKFSTLGQQREDSYAIFRRVFGEEKASSVRDTMAEYVKRHVTFINNNRLLLEELHRLETQLSGHLTILKNSLLYDEQMSSRGFKIWVNGASFHIQMLIHEARLRSQTGQATSGYVTSISALIGVYLRDLDLLLNQYASYKESSRAECSVVRSQREETESDGGENMKLENTPRLLLRLLR</sequence>
<protein>
    <submittedName>
        <fullName evidence="1">Uncharacterized protein</fullName>
    </submittedName>
</protein>